<reference evidence="6" key="1">
    <citation type="journal article" date="2019" name="Int. J. Syst. Evol. Microbiol.">
        <title>The Global Catalogue of Microorganisms (GCM) 10K type strain sequencing project: providing services to taxonomists for standard genome sequencing and annotation.</title>
        <authorList>
            <consortium name="The Broad Institute Genomics Platform"/>
            <consortium name="The Broad Institute Genome Sequencing Center for Infectious Disease"/>
            <person name="Wu L."/>
            <person name="Ma J."/>
        </authorList>
    </citation>
    <scope>NUCLEOTIDE SEQUENCE [LARGE SCALE GENOMIC DNA]</scope>
    <source>
        <strain evidence="6">CGMCC 1.15439</strain>
    </source>
</reference>
<keyword evidence="2" id="KW-0238">DNA-binding</keyword>
<evidence type="ECO:0000259" key="4">
    <source>
        <dbReference type="PROSITE" id="PS01124"/>
    </source>
</evidence>
<keyword evidence="3" id="KW-0804">Transcription</keyword>
<keyword evidence="6" id="KW-1185">Reference proteome</keyword>
<comment type="caution">
    <text evidence="5">The sequence shown here is derived from an EMBL/GenBank/DDBJ whole genome shotgun (WGS) entry which is preliminary data.</text>
</comment>
<dbReference type="Pfam" id="PF12625">
    <property type="entry name" value="Arabinose_bd"/>
    <property type="match status" value="1"/>
</dbReference>
<name>A0ABQ1FTP1_9GAMM</name>
<evidence type="ECO:0000313" key="5">
    <source>
        <dbReference type="EMBL" id="GGA30389.1"/>
    </source>
</evidence>
<dbReference type="PANTHER" id="PTHR47894:SF1">
    <property type="entry name" value="HTH-TYPE TRANSCRIPTIONAL REGULATOR VQSM"/>
    <property type="match status" value="1"/>
</dbReference>
<dbReference type="EMBL" id="BMJA01000001">
    <property type="protein sequence ID" value="GGA30389.1"/>
    <property type="molecule type" value="Genomic_DNA"/>
</dbReference>
<dbReference type="InterPro" id="IPR018060">
    <property type="entry name" value="HTH_AraC"/>
</dbReference>
<dbReference type="PROSITE" id="PS01124">
    <property type="entry name" value="HTH_ARAC_FAMILY_2"/>
    <property type="match status" value="1"/>
</dbReference>
<protein>
    <submittedName>
        <fullName evidence="5">AraC family transcriptional regulator</fullName>
    </submittedName>
</protein>
<evidence type="ECO:0000256" key="1">
    <source>
        <dbReference type="ARBA" id="ARBA00023015"/>
    </source>
</evidence>
<dbReference type="Gene3D" id="1.10.10.60">
    <property type="entry name" value="Homeodomain-like"/>
    <property type="match status" value="1"/>
</dbReference>
<dbReference type="Pfam" id="PF12833">
    <property type="entry name" value="HTH_18"/>
    <property type="match status" value="1"/>
</dbReference>
<accession>A0ABQ1FTP1</accession>
<feature type="domain" description="HTH araC/xylS-type" evidence="4">
    <location>
        <begin position="254"/>
        <end position="352"/>
    </location>
</feature>
<dbReference type="InterPro" id="IPR009057">
    <property type="entry name" value="Homeodomain-like_sf"/>
</dbReference>
<organism evidence="5 6">
    <name type="scientific">Dyella nitratireducens</name>
    <dbReference type="NCBI Taxonomy" id="1849580"/>
    <lineage>
        <taxon>Bacteria</taxon>
        <taxon>Pseudomonadati</taxon>
        <taxon>Pseudomonadota</taxon>
        <taxon>Gammaproteobacteria</taxon>
        <taxon>Lysobacterales</taxon>
        <taxon>Rhodanobacteraceae</taxon>
        <taxon>Dyella</taxon>
    </lineage>
</organism>
<evidence type="ECO:0000313" key="6">
    <source>
        <dbReference type="Proteomes" id="UP000620046"/>
    </source>
</evidence>
<evidence type="ECO:0000256" key="2">
    <source>
        <dbReference type="ARBA" id="ARBA00023125"/>
    </source>
</evidence>
<dbReference type="Proteomes" id="UP000620046">
    <property type="component" value="Unassembled WGS sequence"/>
</dbReference>
<dbReference type="PANTHER" id="PTHR47894">
    <property type="entry name" value="HTH-TYPE TRANSCRIPTIONAL REGULATOR GADX"/>
    <property type="match status" value="1"/>
</dbReference>
<keyword evidence="1" id="KW-0805">Transcription regulation</keyword>
<dbReference type="SUPFAM" id="SSF46689">
    <property type="entry name" value="Homeodomain-like"/>
    <property type="match status" value="1"/>
</dbReference>
<proteinExistence type="predicted"/>
<gene>
    <name evidence="5" type="ORF">GCM10010981_19240</name>
</gene>
<evidence type="ECO:0000256" key="3">
    <source>
        <dbReference type="ARBA" id="ARBA00023163"/>
    </source>
</evidence>
<dbReference type="SMART" id="SM00342">
    <property type="entry name" value="HTH_ARAC"/>
    <property type="match status" value="1"/>
</dbReference>
<dbReference type="InterPro" id="IPR032687">
    <property type="entry name" value="AraC-type_N"/>
</dbReference>
<sequence length="358" mass="40889">MEAIDKTNTEVTFLWGSSMHKLYKDDVHVEYAVALLQLLEQQGISRDQALSGTGIRAEQLEDSGRLTTQQDALLLTNAVRLTNDPGIGYQIGLHSTVTWHGMLGYGLMSCATLRDALELWAGFLDLRTTTFNLRLTERDGFAELIVHDLAARAPMRFCAVDRMMTMTTRLCEQLAQRLLPHMEIWHRGPEPLHYARYRKRLVTTRFETNLSLIRLPLADLDMPLANANASTLRYIKAQCERERARLRRSDDLVVRLMDLLQGHERTGYPGIEEAAKMLCMSSRTLKRKLQRLGLNFRSLVDDARKDAVLRDVLNPVLRMDEIAVRMGYADPANLTRAFRRWTGESPSRYRARLLSTGT</sequence>